<comment type="similarity">
    <text evidence="3">Belongs to the polyadenylate-binding protein type-1 family.</text>
</comment>
<dbReference type="PRINTS" id="PR00370">
    <property type="entry name" value="FMOXYGENASE"/>
</dbReference>
<feature type="domain" description="RRM" evidence="17">
    <location>
        <begin position="1"/>
        <end position="44"/>
    </location>
</feature>
<dbReference type="FunFam" id="3.50.50.60:FF:000138">
    <property type="entry name" value="Flavin-containing monooxygenase"/>
    <property type="match status" value="1"/>
</dbReference>
<keyword evidence="5" id="KW-0963">Cytoplasm</keyword>
<comment type="cofactor">
    <cofactor evidence="1 16">
        <name>FAD</name>
        <dbReference type="ChEBI" id="CHEBI:57692"/>
    </cofactor>
</comment>
<dbReference type="Gene3D" id="3.30.70.330">
    <property type="match status" value="4"/>
</dbReference>
<dbReference type="Gene3D" id="3.50.50.60">
    <property type="entry name" value="FAD/NAD(P)-binding domain"/>
    <property type="match status" value="2"/>
</dbReference>
<dbReference type="GO" id="GO:0005737">
    <property type="term" value="C:cytoplasm"/>
    <property type="evidence" value="ECO:0007669"/>
    <property type="project" value="UniProtKB-SubCell"/>
</dbReference>
<evidence type="ECO:0000256" key="10">
    <source>
        <dbReference type="ARBA" id="ARBA00022884"/>
    </source>
</evidence>
<dbReference type="CDD" id="cd12381">
    <property type="entry name" value="RRM4_I_PABPs"/>
    <property type="match status" value="1"/>
</dbReference>
<comment type="caution">
    <text evidence="19">The sequence shown here is derived from an EMBL/GenBank/DDBJ whole genome shotgun (WGS) entry which is preliminary data.</text>
</comment>
<dbReference type="FunFam" id="1.10.1900.10:FF:000001">
    <property type="entry name" value="Polyadenylate-binding protein"/>
    <property type="match status" value="1"/>
</dbReference>
<keyword evidence="11 16" id="KW-0560">Oxidoreductase</keyword>
<evidence type="ECO:0000313" key="20">
    <source>
        <dbReference type="Proteomes" id="UP001487740"/>
    </source>
</evidence>
<dbReference type="GO" id="GO:0003723">
    <property type="term" value="F:RNA binding"/>
    <property type="evidence" value="ECO:0007669"/>
    <property type="project" value="UniProtKB-UniRule"/>
</dbReference>
<dbReference type="GO" id="GO:0050660">
    <property type="term" value="F:flavin adenine dinucleotide binding"/>
    <property type="evidence" value="ECO:0007669"/>
    <property type="project" value="InterPro"/>
</dbReference>
<dbReference type="InterPro" id="IPR045305">
    <property type="entry name" value="RRM2_I_PABPs"/>
</dbReference>
<dbReference type="CDD" id="cd12380">
    <property type="entry name" value="RRM3_I_PABPs"/>
    <property type="match status" value="1"/>
</dbReference>
<dbReference type="Pfam" id="PF00076">
    <property type="entry name" value="RRM_1"/>
    <property type="match status" value="4"/>
</dbReference>
<evidence type="ECO:0000259" key="17">
    <source>
        <dbReference type="PROSITE" id="PS50102"/>
    </source>
</evidence>
<feature type="domain" description="RRM" evidence="17">
    <location>
        <begin position="147"/>
        <end position="224"/>
    </location>
</feature>
<dbReference type="SUPFAM" id="SSF63570">
    <property type="entry name" value="PABC (PABP) domain"/>
    <property type="match status" value="1"/>
</dbReference>
<evidence type="ECO:0000256" key="4">
    <source>
        <dbReference type="ARBA" id="ARBA00009183"/>
    </source>
</evidence>
<dbReference type="NCBIfam" id="TIGR01628">
    <property type="entry name" value="PABP-1234"/>
    <property type="match status" value="1"/>
</dbReference>
<evidence type="ECO:0000256" key="9">
    <source>
        <dbReference type="ARBA" id="ARBA00022857"/>
    </source>
</evidence>
<dbReference type="InterPro" id="IPR002004">
    <property type="entry name" value="PABP_HYD_C"/>
</dbReference>
<dbReference type="SUPFAM" id="SSF51905">
    <property type="entry name" value="FAD/NAD(P)-binding domain"/>
    <property type="match status" value="2"/>
</dbReference>
<dbReference type="SMART" id="SM00360">
    <property type="entry name" value="RRM"/>
    <property type="match status" value="3"/>
</dbReference>
<keyword evidence="6 16" id="KW-0285">Flavoprotein</keyword>
<dbReference type="InterPro" id="IPR036188">
    <property type="entry name" value="FAD/NAD-bd_sf"/>
</dbReference>
<dbReference type="FunFam" id="3.30.70.330:FF:000003">
    <property type="entry name" value="Polyadenylate-binding protein"/>
    <property type="match status" value="1"/>
</dbReference>
<evidence type="ECO:0000256" key="11">
    <source>
        <dbReference type="ARBA" id="ARBA00023002"/>
    </source>
</evidence>
<dbReference type="SUPFAM" id="SSF54928">
    <property type="entry name" value="RNA-binding domain, RBD"/>
    <property type="match status" value="2"/>
</dbReference>
<proteinExistence type="inferred from homology"/>
<organism evidence="19 20">
    <name type="scientific">Scylla paramamosain</name>
    <name type="common">Mud crab</name>
    <dbReference type="NCBI Taxonomy" id="85552"/>
    <lineage>
        <taxon>Eukaryota</taxon>
        <taxon>Metazoa</taxon>
        <taxon>Ecdysozoa</taxon>
        <taxon>Arthropoda</taxon>
        <taxon>Crustacea</taxon>
        <taxon>Multicrustacea</taxon>
        <taxon>Malacostraca</taxon>
        <taxon>Eumalacostraca</taxon>
        <taxon>Eucarida</taxon>
        <taxon>Decapoda</taxon>
        <taxon>Pleocyemata</taxon>
        <taxon>Brachyura</taxon>
        <taxon>Eubrachyura</taxon>
        <taxon>Portunoidea</taxon>
        <taxon>Portunidae</taxon>
        <taxon>Portuninae</taxon>
        <taxon>Scylla</taxon>
    </lineage>
</organism>
<dbReference type="InterPro" id="IPR020946">
    <property type="entry name" value="Flavin_mOase-like"/>
</dbReference>
<dbReference type="AlphaFoldDB" id="A0AAW0TFL0"/>
<dbReference type="FunFam" id="3.30.70.330:FF:000049">
    <property type="entry name" value="Polyadenylate-binding protein"/>
    <property type="match status" value="1"/>
</dbReference>
<dbReference type="CDD" id="cd12379">
    <property type="entry name" value="RRM2_I_PABPs"/>
    <property type="match status" value="1"/>
</dbReference>
<feature type="domain" description="PABC" evidence="18">
    <location>
        <begin position="510"/>
        <end position="587"/>
    </location>
</feature>
<reference evidence="19 20" key="1">
    <citation type="submission" date="2023-03" db="EMBL/GenBank/DDBJ databases">
        <title>High-quality genome of Scylla paramamosain provides insights in environmental adaptation.</title>
        <authorList>
            <person name="Zhang L."/>
        </authorList>
    </citation>
    <scope>NUCLEOTIDE SEQUENCE [LARGE SCALE GENOMIC DNA]</scope>
    <source>
        <strain evidence="19">LZ_2023a</strain>
        <tissue evidence="19">Muscle</tissue>
    </source>
</reference>
<comment type="subunit">
    <text evidence="14">Interacts with dazl in an RNA-independent manner. The C-terminus can self-associate and also interact with the C-terminus of pabpc1, independently of RNA. RRM 1 and RRM 2 interact with both eif4g1 and paip1, and the C-terminus also interacts with paip1. Prior to oocyte maturation, found in a complex with dazl and pum2 proteins and spdy1 mRNA; pum2 dissociates from the complex during maturation. Interacts with the translation termination factor sup35/erf3.</text>
</comment>
<comment type="function">
    <text evidence="13">Binds and protects the poly(A) tail of mRNA with or without an AU-rich element (ARE) and prevents mRNA deadenylation. Stimulates the translation of mRNAs to which it is bound during early development.</text>
</comment>
<comment type="subcellular location">
    <subcellularLocation>
        <location evidence="2">Cytoplasm</location>
    </subcellularLocation>
</comment>
<keyword evidence="12 16" id="KW-0503">Monooxygenase</keyword>
<keyword evidence="9" id="KW-0521">NADP</keyword>
<dbReference type="InterPro" id="IPR003954">
    <property type="entry name" value="RRM_euk-type"/>
</dbReference>
<dbReference type="Pfam" id="PF00743">
    <property type="entry name" value="FMO-like"/>
    <property type="match status" value="2"/>
</dbReference>
<dbReference type="InterPro" id="IPR012677">
    <property type="entry name" value="Nucleotide-bd_a/b_plait_sf"/>
</dbReference>
<dbReference type="EC" id="1.-.-.-" evidence="16"/>
<dbReference type="PANTHER" id="PTHR24012">
    <property type="entry name" value="RNA BINDING PROTEIN"/>
    <property type="match status" value="1"/>
</dbReference>
<dbReference type="SMART" id="SM00517">
    <property type="entry name" value="PolyA"/>
    <property type="match status" value="1"/>
</dbReference>
<evidence type="ECO:0000256" key="2">
    <source>
        <dbReference type="ARBA" id="ARBA00004496"/>
    </source>
</evidence>
<dbReference type="InterPro" id="IPR000504">
    <property type="entry name" value="RRM_dom"/>
</dbReference>
<evidence type="ECO:0000256" key="16">
    <source>
        <dbReference type="RuleBase" id="RU361177"/>
    </source>
</evidence>
<evidence type="ECO:0000256" key="1">
    <source>
        <dbReference type="ARBA" id="ARBA00001974"/>
    </source>
</evidence>
<evidence type="ECO:0000256" key="13">
    <source>
        <dbReference type="ARBA" id="ARBA00057784"/>
    </source>
</evidence>
<evidence type="ECO:0000313" key="19">
    <source>
        <dbReference type="EMBL" id="KAK8386124.1"/>
    </source>
</evidence>
<evidence type="ECO:0000259" key="18">
    <source>
        <dbReference type="PROSITE" id="PS51309"/>
    </source>
</evidence>
<keyword evidence="8 16" id="KW-0274">FAD</keyword>
<dbReference type="SMART" id="SM00361">
    <property type="entry name" value="RRM_1"/>
    <property type="match status" value="3"/>
</dbReference>
<keyword evidence="7" id="KW-0677">Repeat</keyword>
<dbReference type="Proteomes" id="UP001487740">
    <property type="component" value="Unassembled WGS sequence"/>
</dbReference>
<gene>
    <name evidence="19" type="ORF">O3P69_010688</name>
</gene>
<sequence>MITRRSLGYAYVNFQQPADAERALDTMNFDVMKGRPIRIMWSQRDPSLRKSGVGNVFIKNLDKSIDNKAMYDTFSAFGNILSCKVATDESGNSKGYGFVHFETEEAARNAIQKVNGMLLNGKKVYVGKFIPRAEREKELGEKAKRFTNVYVKNFGDDLDDEKLYEIFSKFGKITSHRVMCTEDGKSKGFGFVAFDEPESAEKACDELNGKEMNGKQIYVGRAQKRGERQAELKKKFEMMKIERMNRYQGVNLYIKNLDDTIDDERLRKEFSNYGTITSAKVMTEDGRSKGFGFVCFSTPEEATRAVTEMNGRILVSKPLYVALAQRREDRKAHLASQYMQRVAGMRMQQMGQMFQPGGTSYFMPTMPQTQRFYTPQMAQIRATPRWPAQPAAQVRAGAQATTAFPMQAAPFRSAPRQAQPGPRNVRPMATAAAAAAAQQQQIPNLLQAARPVAPSAGGVPPPAALSNAARASNYKYTNNMRNPPAVSGGGPAAAASVAPVAQPAVHIQGQEPLTPSMLASAMPQEQKQMLGERLFPLIREIYPELAGKITGMLLEIDNSDLLHMLEDRNSLKAKVEEAVAVLQAHQAKQQAVAVAVAAQKKDDIGHCLPSSCVTLCILWMMKVVGIIGAGAAGLCAARHVSASSCMTPIVWEKASRVGGTWVYTSQVGKDENGLPIHSSMYKNLKTNLPKELMAFPDFPFPAKEESFVHHTDVLSYLEEYTSHYNLHQYIKFRHHVEKVKPVDRDDGTHGWAVTVQDLETNSTTTSLCDSILVCNGHYSVPVIPPIKDVDKFQGQQMHSHDYREAEPFRGLRVAVLGASASGLDISLEVASVAKEVLLSHNHPVQIPSELPPNVRQVRGIVAAYEDGFVFGDGSHADADVLLYCTGYKFTFPFLSEECGVTVENNIVKPLYKHLIHTAFPTMAFVGIPFQIVPFPLFDVQVRFFLSSLKQDITLPNKTAMDQDTQAAFAEHISKGKALRHFHKFGKQQWGYAKDLSSLGGILSLPQVRFFLAVLTGDVTALTPQKMDADTSHALQHLRRSGGHERHYHRMGVEGSVHYMKELSASAHLSPVAPYFLWFYKLIFLRMVFSLLTVKQHRYTVEADGRVREWHNGREVKTVWNLMWLVVVQLMRLLWRDFWRVFSFATKTLRKYLGV</sequence>
<dbReference type="GO" id="GO:0050661">
    <property type="term" value="F:NADP binding"/>
    <property type="evidence" value="ECO:0007669"/>
    <property type="project" value="InterPro"/>
</dbReference>
<dbReference type="InterPro" id="IPR035979">
    <property type="entry name" value="RBD_domain_sf"/>
</dbReference>
<dbReference type="PROSITE" id="PS50102">
    <property type="entry name" value="RRM"/>
    <property type="match status" value="4"/>
</dbReference>
<evidence type="ECO:0000256" key="8">
    <source>
        <dbReference type="ARBA" id="ARBA00022827"/>
    </source>
</evidence>
<comment type="similarity">
    <text evidence="4 16">Belongs to the FMO family.</text>
</comment>
<feature type="domain" description="RRM" evidence="17">
    <location>
        <begin position="250"/>
        <end position="326"/>
    </location>
</feature>
<dbReference type="Pfam" id="PF00658">
    <property type="entry name" value="MLLE"/>
    <property type="match status" value="1"/>
</dbReference>
<evidence type="ECO:0000256" key="3">
    <source>
        <dbReference type="ARBA" id="ARBA00008557"/>
    </source>
</evidence>
<protein>
    <recommendedName>
        <fullName evidence="16">Flavin-containing monooxygenase</fullName>
        <ecNumber evidence="16">1.-.-.-</ecNumber>
    </recommendedName>
</protein>
<dbReference type="InterPro" id="IPR006515">
    <property type="entry name" value="PABP_1234"/>
</dbReference>
<dbReference type="InterPro" id="IPR036053">
    <property type="entry name" value="PABP-dom"/>
</dbReference>
<evidence type="ECO:0000256" key="14">
    <source>
        <dbReference type="ARBA" id="ARBA00066197"/>
    </source>
</evidence>
<name>A0AAW0TFL0_SCYPA</name>
<keyword evidence="20" id="KW-1185">Reference proteome</keyword>
<evidence type="ECO:0000256" key="7">
    <source>
        <dbReference type="ARBA" id="ARBA00022737"/>
    </source>
</evidence>
<evidence type="ECO:0000256" key="6">
    <source>
        <dbReference type="ARBA" id="ARBA00022630"/>
    </source>
</evidence>
<dbReference type="Gene3D" id="1.10.1900.10">
    <property type="entry name" value="c-terminal domain of poly(a) binding protein"/>
    <property type="match status" value="1"/>
</dbReference>
<evidence type="ECO:0000256" key="12">
    <source>
        <dbReference type="ARBA" id="ARBA00023033"/>
    </source>
</evidence>
<evidence type="ECO:0000256" key="5">
    <source>
        <dbReference type="ARBA" id="ARBA00022490"/>
    </source>
</evidence>
<feature type="domain" description="RRM" evidence="17">
    <location>
        <begin position="54"/>
        <end position="131"/>
    </location>
</feature>
<keyword evidence="10 15" id="KW-0694">RNA-binding</keyword>
<dbReference type="FunFam" id="3.30.70.330:FF:000042">
    <property type="entry name" value="Polyadenylate-binding protein"/>
    <property type="match status" value="1"/>
</dbReference>
<dbReference type="GO" id="GO:0004499">
    <property type="term" value="F:N,N-dimethylaniline monooxygenase activity"/>
    <property type="evidence" value="ECO:0007669"/>
    <property type="project" value="InterPro"/>
</dbReference>
<accession>A0AAW0TFL0</accession>
<dbReference type="EMBL" id="JARAKH010000031">
    <property type="protein sequence ID" value="KAK8386124.1"/>
    <property type="molecule type" value="Genomic_DNA"/>
</dbReference>
<dbReference type="PROSITE" id="PS51309">
    <property type="entry name" value="PABC"/>
    <property type="match status" value="1"/>
</dbReference>
<dbReference type="InterPro" id="IPR000960">
    <property type="entry name" value="Flavin_mOase"/>
</dbReference>
<evidence type="ECO:0000256" key="15">
    <source>
        <dbReference type="PROSITE-ProRule" id="PRU00176"/>
    </source>
</evidence>